<dbReference type="Proteomes" id="UP001596055">
    <property type="component" value="Unassembled WGS sequence"/>
</dbReference>
<accession>A0ABW0RKK6</accession>
<dbReference type="InterPro" id="IPR029058">
    <property type="entry name" value="AB_hydrolase_fold"/>
</dbReference>
<reference evidence="2" key="1">
    <citation type="journal article" date="2019" name="Int. J. Syst. Evol. Microbiol.">
        <title>The Global Catalogue of Microorganisms (GCM) 10K type strain sequencing project: providing services to taxonomists for standard genome sequencing and annotation.</title>
        <authorList>
            <consortium name="The Broad Institute Genomics Platform"/>
            <consortium name="The Broad Institute Genome Sequencing Center for Infectious Disease"/>
            <person name="Wu L."/>
            <person name="Ma J."/>
        </authorList>
    </citation>
    <scope>NUCLEOTIDE SEQUENCE [LARGE SCALE GENOMIC DNA]</scope>
    <source>
        <strain evidence="2">CGMCC 4.1799</strain>
    </source>
</reference>
<proteinExistence type="predicted"/>
<sequence>MPRIHRKPLVSVWVGWIVGLLWVVTAQAQSSESPAQPQSQSAQSQLRAVAHAGSGEVGLAGEFPDRYRGLDLEDGGQVPALYFAAQTVPAKGAIVLLSDAGQGAASEFAQGLGKRLSDSGWAVVSLGLEAPASGLERLLEEPGKAPGDADPAKSGKGSVMIDVMKGKSPDDAVAAYRTRVLQALIAALTFASDEGYSRPVLVGVGYGAGHALEQAVAQPGTSALVWVAPDFYPTDASVLPETLSGAAGLSVLELSPAERMGEARVRSVSVRKSGFPGYSLQPVAMASPPGEASAHAVANRILAWLARQLP</sequence>
<dbReference type="Pfam" id="PF12048">
    <property type="entry name" value="DUF3530"/>
    <property type="match status" value="1"/>
</dbReference>
<keyword evidence="2" id="KW-1185">Reference proteome</keyword>
<comment type="caution">
    <text evidence="1">The sequence shown here is derived from an EMBL/GenBank/DDBJ whole genome shotgun (WGS) entry which is preliminary data.</text>
</comment>
<gene>
    <name evidence="1" type="ORF">ACFPQA_08955</name>
</gene>
<protein>
    <submittedName>
        <fullName evidence="1">DUF3530 family protein</fullName>
    </submittedName>
</protein>
<dbReference type="SUPFAM" id="SSF53474">
    <property type="entry name" value="alpha/beta-Hydrolases"/>
    <property type="match status" value="1"/>
</dbReference>
<evidence type="ECO:0000313" key="2">
    <source>
        <dbReference type="Proteomes" id="UP001596055"/>
    </source>
</evidence>
<evidence type="ECO:0000313" key="1">
    <source>
        <dbReference type="EMBL" id="MFC5545178.1"/>
    </source>
</evidence>
<dbReference type="Gene3D" id="3.40.50.1820">
    <property type="entry name" value="alpha/beta hydrolase"/>
    <property type="match status" value="1"/>
</dbReference>
<dbReference type="RefSeq" id="WP_248155720.1">
    <property type="nucleotide sequence ID" value="NZ_JAKZAJ010000002.1"/>
</dbReference>
<organism evidence="1 2">
    <name type="scientific">Marinobacter koreensis</name>
    <dbReference type="NCBI Taxonomy" id="335974"/>
    <lineage>
        <taxon>Bacteria</taxon>
        <taxon>Pseudomonadati</taxon>
        <taxon>Pseudomonadota</taxon>
        <taxon>Gammaproteobacteria</taxon>
        <taxon>Pseudomonadales</taxon>
        <taxon>Marinobacteraceae</taxon>
        <taxon>Marinobacter</taxon>
    </lineage>
</organism>
<name>A0ABW0RKK6_9GAMM</name>
<dbReference type="EMBL" id="JBHSNL010000001">
    <property type="protein sequence ID" value="MFC5545178.1"/>
    <property type="molecule type" value="Genomic_DNA"/>
</dbReference>
<dbReference type="InterPro" id="IPR022529">
    <property type="entry name" value="DUF3530"/>
</dbReference>